<dbReference type="GO" id="GO:0005783">
    <property type="term" value="C:endoplasmic reticulum"/>
    <property type="evidence" value="ECO:0007669"/>
    <property type="project" value="InterPro"/>
</dbReference>
<dbReference type="InterPro" id="IPR037999">
    <property type="entry name" value="RAP_D3"/>
</dbReference>
<dbReference type="PANTHER" id="PTHR16560:SF2">
    <property type="entry name" value="ALPHA-2-MACROGLOBULIN RECEPTOR-ASSOCIATED PROTEIN"/>
    <property type="match status" value="1"/>
</dbReference>
<protein>
    <recommendedName>
        <fullName evidence="6">Alpha-2-macroglobulin receptor-associated protein</fullName>
    </recommendedName>
</protein>
<evidence type="ECO:0000313" key="5">
    <source>
        <dbReference type="Proteomes" id="UP001431783"/>
    </source>
</evidence>
<dbReference type="PANTHER" id="PTHR16560">
    <property type="entry name" value="ALPHA-2-MACROGLOBULIN RECEPTOR-ASSOCIATED PROTEIN"/>
    <property type="match status" value="1"/>
</dbReference>
<dbReference type="InterPro" id="IPR038003">
    <property type="entry name" value="A2-macroglobuin_RAP"/>
</dbReference>
<dbReference type="GO" id="GO:0050750">
    <property type="term" value="F:low-density lipoprotein particle receptor binding"/>
    <property type="evidence" value="ECO:0007669"/>
    <property type="project" value="InterPro"/>
</dbReference>
<dbReference type="InterPro" id="IPR036744">
    <property type="entry name" value="RAP_sf"/>
</dbReference>
<feature type="signal peptide" evidence="1">
    <location>
        <begin position="1"/>
        <end position="17"/>
    </location>
</feature>
<evidence type="ECO:0000256" key="1">
    <source>
        <dbReference type="SAM" id="SignalP"/>
    </source>
</evidence>
<dbReference type="SUPFAM" id="SSF47045">
    <property type="entry name" value="RAP domain-like"/>
    <property type="match status" value="3"/>
</dbReference>
<dbReference type="InterPro" id="IPR009066">
    <property type="entry name" value="MG_RAP_rcpt_1"/>
</dbReference>
<dbReference type="AlphaFoldDB" id="A0AAW1UJT1"/>
<dbReference type="Pfam" id="PF06400">
    <property type="entry name" value="Alpha-2-MRAP_N"/>
    <property type="match status" value="1"/>
</dbReference>
<comment type="caution">
    <text evidence="4">The sequence shown here is derived from an EMBL/GenBank/DDBJ whole genome shotgun (WGS) entry which is preliminary data.</text>
</comment>
<dbReference type="GO" id="GO:0008201">
    <property type="term" value="F:heparin binding"/>
    <property type="evidence" value="ECO:0007669"/>
    <property type="project" value="InterPro"/>
</dbReference>
<feature type="domain" description="Alpha-2-macroglobulin RAP C-terminal" evidence="3">
    <location>
        <begin position="149"/>
        <end position="361"/>
    </location>
</feature>
<evidence type="ECO:0008006" key="6">
    <source>
        <dbReference type="Google" id="ProtNLM"/>
    </source>
</evidence>
<dbReference type="GO" id="GO:0048259">
    <property type="term" value="P:regulation of receptor-mediated endocytosis"/>
    <property type="evidence" value="ECO:0007669"/>
    <property type="project" value="TreeGrafter"/>
</dbReference>
<dbReference type="GO" id="GO:0048019">
    <property type="term" value="F:receptor antagonist activity"/>
    <property type="evidence" value="ECO:0007669"/>
    <property type="project" value="InterPro"/>
</dbReference>
<dbReference type="Pfam" id="PF06401">
    <property type="entry name" value="Alpha-2-MRAP_C"/>
    <property type="match status" value="1"/>
</dbReference>
<sequence>MNISTFLILFLLIEVYSHNKYNKEANTAHSSDDELDFRPTYLQHLDKPFRMSKLNLLWSKAVVRLSDPKLKSLFNELKLHDKLEITFKHQKAEGKDKDGLKEADLRLKLMQIMKNYDLLDQVNAVDDPSKHKGHKAMNDASDKYINKSIFRDKKLNKLWEKAEHVGFTAEELETLKQEFLHHQNKIDQYYSLLYEVKNGTDEDAHENSIDEKLDRFNEIDRAEDTKSKKDYLSKVNSIREQNKEIKEGYDHLVRLTATGPNSKDFVEPKVQGLWTIALESNFTSDELESLRVELLHYENRLMKLRHLQAEIALNEEKHLAHKKSLGGKPADEPFIKEQIKKHARKVDRIHNDIESRIMERHGGEL</sequence>
<keyword evidence="1" id="KW-0732">Signal</keyword>
<name>A0AAW1UJT1_9CUCU</name>
<dbReference type="CDD" id="cd14808">
    <property type="entry name" value="RAP_D3"/>
    <property type="match status" value="1"/>
</dbReference>
<gene>
    <name evidence="4" type="ORF">WA026_014434</name>
</gene>
<evidence type="ECO:0000313" key="4">
    <source>
        <dbReference type="EMBL" id="KAK9881091.1"/>
    </source>
</evidence>
<feature type="domain" description="Alpha-2-macroglobulin receptor-associated protein" evidence="2">
    <location>
        <begin position="8"/>
        <end position="128"/>
    </location>
</feature>
<reference evidence="4 5" key="1">
    <citation type="submission" date="2023-03" db="EMBL/GenBank/DDBJ databases">
        <title>Genome insight into feeding habits of ladybird beetles.</title>
        <authorList>
            <person name="Li H.-S."/>
            <person name="Huang Y.-H."/>
            <person name="Pang H."/>
        </authorList>
    </citation>
    <scope>NUCLEOTIDE SEQUENCE [LARGE SCALE GENOMIC DNA]</scope>
    <source>
        <strain evidence="4">SYSU_2023b</strain>
        <tissue evidence="4">Whole body</tissue>
    </source>
</reference>
<proteinExistence type="predicted"/>
<dbReference type="Proteomes" id="UP001431783">
    <property type="component" value="Unassembled WGS sequence"/>
</dbReference>
<dbReference type="Gene3D" id="1.20.81.10">
    <property type="entry name" value="RAP domain"/>
    <property type="match status" value="3"/>
</dbReference>
<feature type="chain" id="PRO_5043542241" description="Alpha-2-macroglobulin receptor-associated protein" evidence="1">
    <location>
        <begin position="18"/>
        <end position="365"/>
    </location>
</feature>
<organism evidence="4 5">
    <name type="scientific">Henosepilachna vigintioctopunctata</name>
    <dbReference type="NCBI Taxonomy" id="420089"/>
    <lineage>
        <taxon>Eukaryota</taxon>
        <taxon>Metazoa</taxon>
        <taxon>Ecdysozoa</taxon>
        <taxon>Arthropoda</taxon>
        <taxon>Hexapoda</taxon>
        <taxon>Insecta</taxon>
        <taxon>Pterygota</taxon>
        <taxon>Neoptera</taxon>
        <taxon>Endopterygota</taxon>
        <taxon>Coleoptera</taxon>
        <taxon>Polyphaga</taxon>
        <taxon>Cucujiformia</taxon>
        <taxon>Coccinelloidea</taxon>
        <taxon>Coccinellidae</taxon>
        <taxon>Epilachninae</taxon>
        <taxon>Epilachnini</taxon>
        <taxon>Henosepilachna</taxon>
    </lineage>
</organism>
<evidence type="ECO:0000259" key="2">
    <source>
        <dbReference type="Pfam" id="PF06400"/>
    </source>
</evidence>
<dbReference type="EMBL" id="JARQZJ010000067">
    <property type="protein sequence ID" value="KAK9881091.1"/>
    <property type="molecule type" value="Genomic_DNA"/>
</dbReference>
<keyword evidence="5" id="KW-1185">Reference proteome</keyword>
<dbReference type="InterPro" id="IPR010483">
    <property type="entry name" value="Alpha_2_MRAP_C"/>
</dbReference>
<accession>A0AAW1UJT1</accession>
<evidence type="ECO:0000259" key="3">
    <source>
        <dbReference type="Pfam" id="PF06401"/>
    </source>
</evidence>